<dbReference type="EMBL" id="HBIQ01088287">
    <property type="protein sequence ID" value="CAE0588866.1"/>
    <property type="molecule type" value="Transcribed_RNA"/>
</dbReference>
<name>A0A7S3X106_9SPIT</name>
<accession>A0A7S3X106</accession>
<protein>
    <submittedName>
        <fullName evidence="1">Uncharacterized protein</fullName>
    </submittedName>
</protein>
<dbReference type="AlphaFoldDB" id="A0A7S3X106"/>
<gene>
    <name evidence="1" type="ORF">SACU0126_LOCUS28145</name>
</gene>
<reference evidence="1" key="1">
    <citation type="submission" date="2021-01" db="EMBL/GenBank/DDBJ databases">
        <authorList>
            <person name="Corre E."/>
            <person name="Pelletier E."/>
            <person name="Niang G."/>
            <person name="Scheremetjew M."/>
            <person name="Finn R."/>
            <person name="Kale V."/>
            <person name="Holt S."/>
            <person name="Cochrane G."/>
            <person name="Meng A."/>
            <person name="Brown T."/>
            <person name="Cohen L."/>
        </authorList>
    </citation>
    <scope>NUCLEOTIDE SEQUENCE</scope>
    <source>
        <strain evidence="1">SPMC142</strain>
    </source>
</reference>
<proteinExistence type="predicted"/>
<evidence type="ECO:0000313" key="1">
    <source>
        <dbReference type="EMBL" id="CAE0588866.1"/>
    </source>
</evidence>
<organism evidence="1">
    <name type="scientific">Strombidinopsis acuminata</name>
    <dbReference type="NCBI Taxonomy" id="141414"/>
    <lineage>
        <taxon>Eukaryota</taxon>
        <taxon>Sar</taxon>
        <taxon>Alveolata</taxon>
        <taxon>Ciliophora</taxon>
        <taxon>Intramacronucleata</taxon>
        <taxon>Spirotrichea</taxon>
        <taxon>Choreotrichia</taxon>
        <taxon>Choreotrichida</taxon>
        <taxon>Strombidinopsidae</taxon>
        <taxon>Strombidinopsis</taxon>
    </lineage>
</organism>
<sequence>MGAAIGFGRFYDAFGVPLQEGMWVESTTANGIDTSAGMGRVKLIGDSLVVFSWQGWTGATTYQYSQKDIEYYGLRGVAADVDGRKFQLSQRVETTRQRHKVGIVTHVSADSVTVSFYQDKGNHSNYSQSDVDSYGMRITADNAGSRRCAGGDCI</sequence>